<comment type="catalytic activity">
    <reaction evidence="1 7">
        <text>dTDP-4-dehydro-6-deoxy-alpha-D-glucose = dTDP-4-dehydro-beta-L-rhamnose</text>
        <dbReference type="Rhea" id="RHEA:16969"/>
        <dbReference type="ChEBI" id="CHEBI:57649"/>
        <dbReference type="ChEBI" id="CHEBI:62830"/>
        <dbReference type="EC" id="5.1.3.13"/>
    </reaction>
</comment>
<dbReference type="RefSeq" id="WP_266337506.1">
    <property type="nucleotide sequence ID" value="NZ_JAPKNK010000002.1"/>
</dbReference>
<dbReference type="SUPFAM" id="SSF51182">
    <property type="entry name" value="RmlC-like cupins"/>
    <property type="match status" value="1"/>
</dbReference>
<sequence length="178" mass="20216">MRFLPTLLGDAYRIESDPIEDERGRFERSFCVREFEAAGLHASFAQHSQSWSASKGTLRGMHFQNAPHGEIKLVRCLRGRIWDVIVDLRETSSTFGRWQAFELSSDNRDQLYVPEGFAHGFQTLCDDVEVGYMISTPYEPKAASGCRHDDPAFGISWPLPVAAISARDKGWPDYRFPV</sequence>
<dbReference type="GO" id="GO:0000271">
    <property type="term" value="P:polysaccharide biosynthetic process"/>
    <property type="evidence" value="ECO:0007669"/>
    <property type="project" value="TreeGrafter"/>
</dbReference>
<evidence type="ECO:0000313" key="9">
    <source>
        <dbReference type="Proteomes" id="UP001144805"/>
    </source>
</evidence>
<gene>
    <name evidence="8" type="primary">rfbC</name>
    <name evidence="8" type="ORF">OSH07_04925</name>
</gene>
<comment type="caution">
    <text evidence="8">The sequence shown here is derived from an EMBL/GenBank/DDBJ whole genome shotgun (WGS) entry which is preliminary data.</text>
</comment>
<dbReference type="EMBL" id="JAPKNK010000002">
    <property type="protein sequence ID" value="MCX5568528.1"/>
    <property type="molecule type" value="Genomic_DNA"/>
</dbReference>
<dbReference type="EC" id="5.1.3.13" evidence="3 7"/>
<dbReference type="CDD" id="cd00438">
    <property type="entry name" value="cupin_RmlC"/>
    <property type="match status" value="1"/>
</dbReference>
<dbReference type="GO" id="GO:0005829">
    <property type="term" value="C:cytosol"/>
    <property type="evidence" value="ECO:0007669"/>
    <property type="project" value="TreeGrafter"/>
</dbReference>
<evidence type="ECO:0000256" key="7">
    <source>
        <dbReference type="RuleBase" id="RU364069"/>
    </source>
</evidence>
<feature type="active site" description="Proton acceptor" evidence="5">
    <location>
        <position position="62"/>
    </location>
</feature>
<evidence type="ECO:0000256" key="5">
    <source>
        <dbReference type="PIRSR" id="PIRSR600888-1"/>
    </source>
</evidence>
<evidence type="ECO:0000256" key="6">
    <source>
        <dbReference type="PIRSR" id="PIRSR600888-3"/>
    </source>
</evidence>
<dbReference type="InterPro" id="IPR014710">
    <property type="entry name" value="RmlC-like_jellyroll"/>
</dbReference>
<dbReference type="Gene3D" id="2.60.120.10">
    <property type="entry name" value="Jelly Rolls"/>
    <property type="match status" value="1"/>
</dbReference>
<protein>
    <recommendedName>
        <fullName evidence="4 7">dTDP-4-dehydrorhamnose 3,5-epimerase</fullName>
        <ecNumber evidence="3 7">5.1.3.13</ecNumber>
    </recommendedName>
    <alternativeName>
        <fullName evidence="7">Thymidine diphospho-4-keto-rhamnose 3,5-epimerase</fullName>
    </alternativeName>
</protein>
<reference evidence="8" key="1">
    <citation type="submission" date="2022-11" db="EMBL/GenBank/DDBJ databases">
        <title>Biodiversity and phylogenetic relationships of bacteria.</title>
        <authorList>
            <person name="Machado R.A.R."/>
            <person name="Bhat A."/>
            <person name="Loulou A."/>
            <person name="Kallel S."/>
        </authorList>
    </citation>
    <scope>NUCLEOTIDE SEQUENCE</scope>
    <source>
        <strain evidence="8">K-TC2</strain>
    </source>
</reference>
<evidence type="ECO:0000256" key="1">
    <source>
        <dbReference type="ARBA" id="ARBA00001298"/>
    </source>
</evidence>
<dbReference type="Pfam" id="PF00908">
    <property type="entry name" value="dTDP_sugar_isom"/>
    <property type="match status" value="1"/>
</dbReference>
<proteinExistence type="inferred from homology"/>
<evidence type="ECO:0000313" key="8">
    <source>
        <dbReference type="EMBL" id="MCX5568528.1"/>
    </source>
</evidence>
<feature type="active site" description="Proton donor" evidence="5">
    <location>
        <position position="132"/>
    </location>
</feature>
<dbReference type="Proteomes" id="UP001144805">
    <property type="component" value="Unassembled WGS sequence"/>
</dbReference>
<keyword evidence="9" id="KW-1185">Reference proteome</keyword>
<name>A0A9X3E2D6_9HYPH</name>
<evidence type="ECO:0000256" key="4">
    <source>
        <dbReference type="ARBA" id="ARBA00019595"/>
    </source>
</evidence>
<dbReference type="PANTHER" id="PTHR21047:SF2">
    <property type="entry name" value="THYMIDINE DIPHOSPHO-4-KETO-RHAMNOSE 3,5-EPIMERASE"/>
    <property type="match status" value="1"/>
</dbReference>
<dbReference type="PANTHER" id="PTHR21047">
    <property type="entry name" value="DTDP-6-DEOXY-D-GLUCOSE-3,5 EPIMERASE"/>
    <property type="match status" value="1"/>
</dbReference>
<evidence type="ECO:0000256" key="3">
    <source>
        <dbReference type="ARBA" id="ARBA00012098"/>
    </source>
</evidence>
<dbReference type="InterPro" id="IPR011051">
    <property type="entry name" value="RmlC_Cupin_sf"/>
</dbReference>
<comment type="similarity">
    <text evidence="7">Belongs to the dTDP-4-dehydrorhamnose 3,5-epimerase family.</text>
</comment>
<comment type="pathway">
    <text evidence="7">Carbohydrate biosynthesis; dTDP-L-rhamnose biosynthesis.</text>
</comment>
<dbReference type="AlphaFoldDB" id="A0A9X3E2D6"/>
<accession>A0A9X3E2D6</accession>
<dbReference type="GO" id="GO:0008830">
    <property type="term" value="F:dTDP-4-dehydrorhamnose 3,5-epimerase activity"/>
    <property type="evidence" value="ECO:0007669"/>
    <property type="project" value="UniProtKB-UniRule"/>
</dbReference>
<dbReference type="InterPro" id="IPR000888">
    <property type="entry name" value="RmlC-like"/>
</dbReference>
<dbReference type="NCBIfam" id="TIGR01221">
    <property type="entry name" value="rmlC"/>
    <property type="match status" value="1"/>
</dbReference>
<comment type="subunit">
    <text evidence="7">Homodimer.</text>
</comment>
<feature type="site" description="Participates in a stacking interaction with the thymidine ring of dTDP-4-oxo-6-deoxyglucose" evidence="6">
    <location>
        <position position="138"/>
    </location>
</feature>
<keyword evidence="7 8" id="KW-0413">Isomerase</keyword>
<evidence type="ECO:0000256" key="2">
    <source>
        <dbReference type="ARBA" id="ARBA00001997"/>
    </source>
</evidence>
<organism evidence="8 9">
    <name type="scientific">Kaistia nematophila</name>
    <dbReference type="NCBI Taxonomy" id="2994654"/>
    <lineage>
        <taxon>Bacteria</taxon>
        <taxon>Pseudomonadati</taxon>
        <taxon>Pseudomonadota</taxon>
        <taxon>Alphaproteobacteria</taxon>
        <taxon>Hyphomicrobiales</taxon>
        <taxon>Kaistiaceae</taxon>
        <taxon>Kaistia</taxon>
    </lineage>
</organism>
<comment type="function">
    <text evidence="2 7">Catalyzes the epimerization of the C3' and C5'positions of dTDP-6-deoxy-D-xylo-4-hexulose, forming dTDP-6-deoxy-L-lyxo-4-hexulose.</text>
</comment>
<dbReference type="GO" id="GO:0019305">
    <property type="term" value="P:dTDP-rhamnose biosynthetic process"/>
    <property type="evidence" value="ECO:0007669"/>
    <property type="project" value="UniProtKB-UniRule"/>
</dbReference>